<dbReference type="NCBIfam" id="NF004347">
    <property type="entry name" value="PRK05728.1-4"/>
    <property type="match status" value="1"/>
</dbReference>
<dbReference type="GO" id="GO:0003887">
    <property type="term" value="F:DNA-directed DNA polymerase activity"/>
    <property type="evidence" value="ECO:0007669"/>
    <property type="project" value="InterPro"/>
</dbReference>
<dbReference type="Proteomes" id="UP000245911">
    <property type="component" value="Unassembled WGS sequence"/>
</dbReference>
<dbReference type="InterPro" id="IPR007459">
    <property type="entry name" value="DNA_pol3_chi"/>
</dbReference>
<comment type="caution">
    <text evidence="1">The sequence shown here is derived from an EMBL/GenBank/DDBJ whole genome shotgun (WGS) entry which is preliminary data.</text>
</comment>
<dbReference type="GO" id="GO:0032298">
    <property type="term" value="P:positive regulation of DNA-templated DNA replication initiation"/>
    <property type="evidence" value="ECO:0007669"/>
    <property type="project" value="TreeGrafter"/>
</dbReference>
<sequence length="157" mass="16792">MAVARFYHLTNTPLEGLLPVLIGKSLEIGLKVAVRGTSEARMQGVDRQLWMGEGFLPHGLAGGPHDAEQPALLVWDDAPATNLPNAPGCLIALDGAGVSAAEAQEIERLCIVFDGTDTDAVVRARAQWRALTGAGVAAEYWSRESGKWERKAVHPKV</sequence>
<dbReference type="EMBL" id="QDKM01000001">
    <property type="protein sequence ID" value="PVH30306.1"/>
    <property type="molecule type" value="Genomic_DNA"/>
</dbReference>
<dbReference type="GO" id="GO:0006260">
    <property type="term" value="P:DNA replication"/>
    <property type="evidence" value="ECO:0007669"/>
    <property type="project" value="InterPro"/>
</dbReference>
<dbReference type="PANTHER" id="PTHR38767">
    <property type="entry name" value="DNA POLYMERASE III SUBUNIT CHI"/>
    <property type="match status" value="1"/>
</dbReference>
<protein>
    <submittedName>
        <fullName evidence="1">DNA polymerase III subunit chi</fullName>
    </submittedName>
</protein>
<dbReference type="SUPFAM" id="SSF102400">
    <property type="entry name" value="DNA polymerase III chi subunit"/>
    <property type="match status" value="1"/>
</dbReference>
<dbReference type="PANTHER" id="PTHR38767:SF1">
    <property type="entry name" value="DNA POLYMERASE III SUBUNIT CHI"/>
    <property type="match status" value="1"/>
</dbReference>
<proteinExistence type="predicted"/>
<evidence type="ECO:0000313" key="2">
    <source>
        <dbReference type="Proteomes" id="UP000245911"/>
    </source>
</evidence>
<dbReference type="RefSeq" id="WP_116556717.1">
    <property type="nucleotide sequence ID" value="NZ_QDKM01000001.1"/>
</dbReference>
<organism evidence="1 2">
    <name type="scientific">Pararhodobacter oceanensis</name>
    <dbReference type="NCBI Taxonomy" id="2172121"/>
    <lineage>
        <taxon>Bacteria</taxon>
        <taxon>Pseudomonadati</taxon>
        <taxon>Pseudomonadota</taxon>
        <taxon>Alphaproteobacteria</taxon>
        <taxon>Rhodobacterales</taxon>
        <taxon>Paracoccaceae</taxon>
        <taxon>Pararhodobacter</taxon>
    </lineage>
</organism>
<keyword evidence="2" id="KW-1185">Reference proteome</keyword>
<dbReference type="Pfam" id="PF04364">
    <property type="entry name" value="DNA_pol3_chi"/>
    <property type="match status" value="1"/>
</dbReference>
<accession>A0A2T8HY01</accession>
<dbReference type="GO" id="GO:0003677">
    <property type="term" value="F:DNA binding"/>
    <property type="evidence" value="ECO:0007669"/>
    <property type="project" value="InterPro"/>
</dbReference>
<dbReference type="Gene3D" id="3.40.50.10110">
    <property type="entry name" value="DNA polymerase III subunit chi"/>
    <property type="match status" value="1"/>
</dbReference>
<reference evidence="1 2" key="1">
    <citation type="submission" date="2018-04" db="EMBL/GenBank/DDBJ databases">
        <title>Pararhodobacter oceanense sp. nov., isolated from marine intertidal sediment.</title>
        <authorList>
            <person name="Wang X.-L."/>
            <person name="Du Z.-J."/>
        </authorList>
    </citation>
    <scope>NUCLEOTIDE SEQUENCE [LARGE SCALE GENOMIC DNA]</scope>
    <source>
        <strain evidence="1 2">AM505</strain>
    </source>
</reference>
<dbReference type="AlphaFoldDB" id="A0A2T8HY01"/>
<name>A0A2T8HY01_9RHOB</name>
<evidence type="ECO:0000313" key="1">
    <source>
        <dbReference type="EMBL" id="PVH30306.1"/>
    </source>
</evidence>
<dbReference type="InterPro" id="IPR036768">
    <property type="entry name" value="PolIII_chi_sf"/>
</dbReference>
<gene>
    <name evidence="1" type="ORF">DDE20_01760</name>
</gene>
<dbReference type="OrthoDB" id="9795973at2"/>